<feature type="region of interest" description="Disordered" evidence="1">
    <location>
        <begin position="47"/>
        <end position="83"/>
    </location>
</feature>
<dbReference type="OrthoDB" id="3942661at2759"/>
<feature type="compositionally biased region" description="Basic and acidic residues" evidence="1">
    <location>
        <begin position="170"/>
        <end position="183"/>
    </location>
</feature>
<dbReference type="AlphaFoldDB" id="A0A2K1QKP0"/>
<accession>A0A2K1QKP0</accession>
<feature type="region of interest" description="Disordered" evidence="1">
    <location>
        <begin position="1"/>
        <end position="26"/>
    </location>
</feature>
<comment type="caution">
    <text evidence="2">The sequence shown here is derived from an EMBL/GenBank/DDBJ whole genome shotgun (WGS) entry which is preliminary data.</text>
</comment>
<feature type="region of interest" description="Disordered" evidence="1">
    <location>
        <begin position="100"/>
        <end position="225"/>
    </location>
</feature>
<feature type="compositionally biased region" description="Low complexity" evidence="1">
    <location>
        <begin position="209"/>
        <end position="222"/>
    </location>
</feature>
<evidence type="ECO:0000313" key="3">
    <source>
        <dbReference type="Proteomes" id="UP000243797"/>
    </source>
</evidence>
<feature type="compositionally biased region" description="Pro residues" evidence="1">
    <location>
        <begin position="198"/>
        <end position="208"/>
    </location>
</feature>
<feature type="compositionally biased region" description="Basic and acidic residues" evidence="1">
    <location>
        <begin position="49"/>
        <end position="71"/>
    </location>
</feature>
<sequence>MPSAPTRRAQTSKQAKAAYKTRGASFVSPAEKKRLERGAELLARANRIKAQEARKKEWQEKRAREQSKQDGDPNLSSQRRLDKFGYASSQFHLGKFFTTTRQTTNLNNGTDAQVTSHAGNDTAQATESAAQSDEDTPPTSPVDFSDFLESNTQIARDLDDEHPSPAPEPPRPETDSSPRKDQRLSSPLIIPGHEQPTAMPPAPYPPISPTAAKQQNFPSFSSDFDDDTLARLDGVAEELQLRQLGAKVAPCRMGPPAKPSVRTFPNPFPAPRAAGIHKRRTG</sequence>
<reference evidence="2 3" key="1">
    <citation type="submission" date="2017-06" db="EMBL/GenBank/DDBJ databases">
        <title>Draft genome sequence of a variant of Elsinoe murrayae.</title>
        <authorList>
            <person name="Cheng Q."/>
        </authorList>
    </citation>
    <scope>NUCLEOTIDE SEQUENCE [LARGE SCALE GENOMIC DNA]</scope>
    <source>
        <strain evidence="2 3">CQ-2017a</strain>
    </source>
</reference>
<evidence type="ECO:0000313" key="2">
    <source>
        <dbReference type="EMBL" id="PNS15728.1"/>
    </source>
</evidence>
<dbReference type="Proteomes" id="UP000243797">
    <property type="component" value="Unassembled WGS sequence"/>
</dbReference>
<evidence type="ECO:0000256" key="1">
    <source>
        <dbReference type="SAM" id="MobiDB-lite"/>
    </source>
</evidence>
<gene>
    <name evidence="2" type="ORF">CAC42_4180</name>
</gene>
<dbReference type="InParanoid" id="A0A2K1QKP0"/>
<keyword evidence="3" id="KW-1185">Reference proteome</keyword>
<feature type="region of interest" description="Disordered" evidence="1">
    <location>
        <begin position="250"/>
        <end position="282"/>
    </location>
</feature>
<proteinExistence type="predicted"/>
<protein>
    <submittedName>
        <fullName evidence="2">Uncharacterized protein</fullName>
    </submittedName>
</protein>
<organism evidence="2 3">
    <name type="scientific">Sphaceloma murrayae</name>
    <dbReference type="NCBI Taxonomy" id="2082308"/>
    <lineage>
        <taxon>Eukaryota</taxon>
        <taxon>Fungi</taxon>
        <taxon>Dikarya</taxon>
        <taxon>Ascomycota</taxon>
        <taxon>Pezizomycotina</taxon>
        <taxon>Dothideomycetes</taxon>
        <taxon>Dothideomycetidae</taxon>
        <taxon>Myriangiales</taxon>
        <taxon>Elsinoaceae</taxon>
        <taxon>Sphaceloma</taxon>
    </lineage>
</organism>
<dbReference type="EMBL" id="NKHZ01000068">
    <property type="protein sequence ID" value="PNS15728.1"/>
    <property type="molecule type" value="Genomic_DNA"/>
</dbReference>
<name>A0A2K1QKP0_9PEZI</name>
<feature type="compositionally biased region" description="Polar residues" evidence="1">
    <location>
        <begin position="100"/>
        <end position="131"/>
    </location>
</feature>